<feature type="domain" description="Isopenicillin N synthase-like Fe(2+) 2OG dioxygenase" evidence="1">
    <location>
        <begin position="125"/>
        <end position="220"/>
    </location>
</feature>
<dbReference type="AlphaFoldDB" id="A0A2G2YC23"/>
<dbReference type="Proteomes" id="UP000222542">
    <property type="component" value="Unassembled WGS sequence"/>
</dbReference>
<protein>
    <recommendedName>
        <fullName evidence="1">Isopenicillin N synthase-like Fe(2+) 2OG dioxygenase domain-containing protein</fullName>
    </recommendedName>
</protein>
<dbReference type="Pfam" id="PF03171">
    <property type="entry name" value="2OG-FeII_Oxy"/>
    <property type="match status" value="1"/>
</dbReference>
<comment type="caution">
    <text evidence="2">The sequence shown here is derived from an EMBL/GenBank/DDBJ whole genome shotgun (WGS) entry which is preliminary data.</text>
</comment>
<dbReference type="InterPro" id="IPR027443">
    <property type="entry name" value="IPNS-like_sf"/>
</dbReference>
<dbReference type="GO" id="GO:0016706">
    <property type="term" value="F:2-oxoglutarate-dependent dioxygenase activity"/>
    <property type="evidence" value="ECO:0000318"/>
    <property type="project" value="GO_Central"/>
</dbReference>
<evidence type="ECO:0000313" key="3">
    <source>
        <dbReference type="Proteomes" id="UP000222542"/>
    </source>
</evidence>
<accession>A0A2G2YC23</accession>
<dbReference type="InterPro" id="IPR044861">
    <property type="entry name" value="IPNS-like_FE2OG_OXY"/>
</dbReference>
<sequence>MGVKVPIIDFRKSSEWEKGSEKWVLVRDEVYKSLEEFGCFEALLDEDIPKEKLYDKLKEVYNFNLEKKFGHSVSPDVKIGYTNDVMITYSKKVTEFNDIVRRMVFDKLGLKEYYLDEHKKSGDPFVVLIKYRVPEDGEKNIGVPPHTDKVISIVLSQHDMNINGLQIMEKNGQWIDVQYSKPYSYIFLVGDYLKAFTNGRLRCPLHQVIIGNEERYTVGLPIFPKEGHIIKVPEELVDEDHPLLYKPFDGSKYLPFYLSELKRGVVATLESYCGVSADTPNLC</sequence>
<dbReference type="Gene3D" id="2.60.120.330">
    <property type="entry name" value="B-lactam Antibiotic, Isopenicillin N Synthase, Chain"/>
    <property type="match status" value="1"/>
</dbReference>
<dbReference type="OMA" id="EFWCSSS"/>
<organism evidence="2 3">
    <name type="scientific">Capsicum annuum</name>
    <name type="common">Capsicum pepper</name>
    <dbReference type="NCBI Taxonomy" id="4072"/>
    <lineage>
        <taxon>Eukaryota</taxon>
        <taxon>Viridiplantae</taxon>
        <taxon>Streptophyta</taxon>
        <taxon>Embryophyta</taxon>
        <taxon>Tracheophyta</taxon>
        <taxon>Spermatophyta</taxon>
        <taxon>Magnoliopsida</taxon>
        <taxon>eudicotyledons</taxon>
        <taxon>Gunneridae</taxon>
        <taxon>Pentapetalae</taxon>
        <taxon>asterids</taxon>
        <taxon>lamiids</taxon>
        <taxon>Solanales</taxon>
        <taxon>Solanaceae</taxon>
        <taxon>Solanoideae</taxon>
        <taxon>Capsiceae</taxon>
        <taxon>Capsicum</taxon>
    </lineage>
</organism>
<reference evidence="2 3" key="2">
    <citation type="journal article" date="2017" name="Genome Biol.">
        <title>New reference genome sequences of hot pepper reveal the massive evolution of plant disease-resistance genes by retroduplication.</title>
        <authorList>
            <person name="Kim S."/>
            <person name="Park J."/>
            <person name="Yeom S.I."/>
            <person name="Kim Y.M."/>
            <person name="Seo E."/>
            <person name="Kim K.T."/>
            <person name="Kim M.S."/>
            <person name="Lee J.M."/>
            <person name="Cheong K."/>
            <person name="Shin H.S."/>
            <person name="Kim S.B."/>
            <person name="Han K."/>
            <person name="Lee J."/>
            <person name="Park M."/>
            <person name="Lee H.A."/>
            <person name="Lee H.Y."/>
            <person name="Lee Y."/>
            <person name="Oh S."/>
            <person name="Lee J.H."/>
            <person name="Choi E."/>
            <person name="Choi E."/>
            <person name="Lee S.E."/>
            <person name="Jeon J."/>
            <person name="Kim H."/>
            <person name="Choi G."/>
            <person name="Song H."/>
            <person name="Lee J."/>
            <person name="Lee S.C."/>
            <person name="Kwon J.K."/>
            <person name="Lee H.Y."/>
            <person name="Koo N."/>
            <person name="Hong Y."/>
            <person name="Kim R.W."/>
            <person name="Kang W.H."/>
            <person name="Huh J.H."/>
            <person name="Kang B.C."/>
            <person name="Yang T.J."/>
            <person name="Lee Y.H."/>
            <person name="Bennetzen J.L."/>
            <person name="Choi D."/>
        </authorList>
    </citation>
    <scope>NUCLEOTIDE SEQUENCE [LARGE SCALE GENOMIC DNA]</scope>
    <source>
        <strain evidence="3">cv. CM334</strain>
    </source>
</reference>
<proteinExistence type="predicted"/>
<evidence type="ECO:0000259" key="1">
    <source>
        <dbReference type="Pfam" id="PF03171"/>
    </source>
</evidence>
<dbReference type="PANTHER" id="PTHR47990">
    <property type="entry name" value="2-OXOGLUTARATE (2OG) AND FE(II)-DEPENDENT OXYGENASE SUPERFAMILY PROTEIN-RELATED"/>
    <property type="match status" value="1"/>
</dbReference>
<gene>
    <name evidence="2" type="ORF">T459_31526</name>
</gene>
<dbReference type="Gramene" id="PHT67101">
    <property type="protein sequence ID" value="PHT67101"/>
    <property type="gene ID" value="T459_31526"/>
</dbReference>
<keyword evidence="3" id="KW-1185">Reference proteome</keyword>
<reference evidence="2 3" key="1">
    <citation type="journal article" date="2014" name="Nat. Genet.">
        <title>Genome sequence of the hot pepper provides insights into the evolution of pungency in Capsicum species.</title>
        <authorList>
            <person name="Kim S."/>
            <person name="Park M."/>
            <person name="Yeom S.I."/>
            <person name="Kim Y.M."/>
            <person name="Lee J.M."/>
            <person name="Lee H.A."/>
            <person name="Seo E."/>
            <person name="Choi J."/>
            <person name="Cheong K."/>
            <person name="Kim K.T."/>
            <person name="Jung K."/>
            <person name="Lee G.W."/>
            <person name="Oh S.K."/>
            <person name="Bae C."/>
            <person name="Kim S.B."/>
            <person name="Lee H.Y."/>
            <person name="Kim S.Y."/>
            <person name="Kim M.S."/>
            <person name="Kang B.C."/>
            <person name="Jo Y.D."/>
            <person name="Yang H.B."/>
            <person name="Jeong H.J."/>
            <person name="Kang W.H."/>
            <person name="Kwon J.K."/>
            <person name="Shin C."/>
            <person name="Lim J.Y."/>
            <person name="Park J.H."/>
            <person name="Huh J.H."/>
            <person name="Kim J.S."/>
            <person name="Kim B.D."/>
            <person name="Cohen O."/>
            <person name="Paran I."/>
            <person name="Suh M.C."/>
            <person name="Lee S.B."/>
            <person name="Kim Y.K."/>
            <person name="Shin Y."/>
            <person name="Noh S.J."/>
            <person name="Park J."/>
            <person name="Seo Y.S."/>
            <person name="Kwon S.Y."/>
            <person name="Kim H.A."/>
            <person name="Park J.M."/>
            <person name="Kim H.J."/>
            <person name="Choi S.B."/>
            <person name="Bosland P.W."/>
            <person name="Reeves G."/>
            <person name="Jo S.H."/>
            <person name="Lee B.W."/>
            <person name="Cho H.T."/>
            <person name="Choi H.S."/>
            <person name="Lee M.S."/>
            <person name="Yu Y."/>
            <person name="Do Choi Y."/>
            <person name="Park B.S."/>
            <person name="van Deynze A."/>
            <person name="Ashrafi H."/>
            <person name="Hill T."/>
            <person name="Kim W.T."/>
            <person name="Pai H.S."/>
            <person name="Ahn H.K."/>
            <person name="Yeam I."/>
            <person name="Giovannoni J.J."/>
            <person name="Rose J.K."/>
            <person name="Sorensen I."/>
            <person name="Lee S.J."/>
            <person name="Kim R.W."/>
            <person name="Choi I.Y."/>
            <person name="Choi B.S."/>
            <person name="Lim J.S."/>
            <person name="Lee Y.H."/>
            <person name="Choi D."/>
        </authorList>
    </citation>
    <scope>NUCLEOTIDE SEQUENCE [LARGE SCALE GENOMIC DNA]</scope>
    <source>
        <strain evidence="3">cv. CM334</strain>
    </source>
</reference>
<dbReference type="SUPFAM" id="SSF51197">
    <property type="entry name" value="Clavaminate synthase-like"/>
    <property type="match status" value="1"/>
</dbReference>
<dbReference type="InterPro" id="IPR050231">
    <property type="entry name" value="Iron_ascorbate_oxido_reductase"/>
</dbReference>
<dbReference type="EMBL" id="AYRZ02000012">
    <property type="protein sequence ID" value="PHT67101.1"/>
    <property type="molecule type" value="Genomic_DNA"/>
</dbReference>
<evidence type="ECO:0000313" key="2">
    <source>
        <dbReference type="EMBL" id="PHT67101.1"/>
    </source>
</evidence>
<name>A0A2G2YC23_CAPAN</name>